<comment type="caution">
    <text evidence="1">The sequence shown here is derived from an EMBL/GenBank/DDBJ whole genome shotgun (WGS) entry which is preliminary data.</text>
</comment>
<dbReference type="OrthoDB" id="5326124at2759"/>
<dbReference type="OMA" id="TINGWER"/>
<sequence length="291" mass="33725">MATGVNDFKLEPNNSSRRLEKRMHAANYYGDYLLVTPSYYTGWIAKNSGPLSYYLKYATEVRKQLHLLDDEPYVAELRDYARRYSLELEGNDKMEMIPWQNFIDADLLRDLKRPWNEPWQMSYYGLEPSQRIEGVPQDVLMEAYPRAEIQTEEEYDTPLFLIDSKISTVEYLRQFALPFRSTTELADWLFTPRYLPADSGSTEKTEGPYINLSRRERIGLSLEAIYKQLSENVLGLEIPGARFAGELAIPQIDVTENIILEIESVAESWERVKDIVGVMVSILNLLKEDPV</sequence>
<protein>
    <submittedName>
        <fullName evidence="1">Uncharacterized protein</fullName>
    </submittedName>
</protein>
<evidence type="ECO:0000313" key="1">
    <source>
        <dbReference type="EMBL" id="EPS35174.1"/>
    </source>
</evidence>
<reference evidence="1 2" key="1">
    <citation type="journal article" date="2013" name="PLoS Genet.">
        <title>Genomic mechanisms accounting for the adaptation to parasitism in nematode-trapping fungi.</title>
        <authorList>
            <person name="Meerupati T."/>
            <person name="Andersson K.M."/>
            <person name="Friman E."/>
            <person name="Kumar D."/>
            <person name="Tunlid A."/>
            <person name="Ahren D."/>
        </authorList>
    </citation>
    <scope>NUCLEOTIDE SEQUENCE [LARGE SCALE GENOMIC DNA]</scope>
    <source>
        <strain evidence="1 2">CBS 200.50</strain>
    </source>
</reference>
<keyword evidence="2" id="KW-1185">Reference proteome</keyword>
<evidence type="ECO:0000313" key="2">
    <source>
        <dbReference type="Proteomes" id="UP000015100"/>
    </source>
</evidence>
<gene>
    <name evidence="1" type="ORF">H072_11410</name>
</gene>
<accession>S7ZXJ5</accession>
<dbReference type="AlphaFoldDB" id="S7ZXJ5"/>
<name>S7ZXJ5_DACHA</name>
<dbReference type="HOGENOM" id="CLU_836711_0_0_1"/>
<dbReference type="EMBL" id="AQGS01001233">
    <property type="protein sequence ID" value="EPS35174.1"/>
    <property type="molecule type" value="Genomic_DNA"/>
</dbReference>
<reference evidence="2" key="2">
    <citation type="submission" date="2013-04" db="EMBL/GenBank/DDBJ databases">
        <title>Genomic mechanisms accounting for the adaptation to parasitism in nematode-trapping fungi.</title>
        <authorList>
            <person name="Ahren D.G."/>
        </authorList>
    </citation>
    <scope>NUCLEOTIDE SEQUENCE [LARGE SCALE GENOMIC DNA]</scope>
    <source>
        <strain evidence="2">CBS 200.50</strain>
    </source>
</reference>
<dbReference type="Proteomes" id="UP000015100">
    <property type="component" value="Unassembled WGS sequence"/>
</dbReference>
<proteinExistence type="predicted"/>
<organism evidence="1 2">
    <name type="scientific">Dactylellina haptotyla (strain CBS 200.50)</name>
    <name type="common">Nematode-trapping fungus</name>
    <name type="synonym">Monacrosporium haptotylum</name>
    <dbReference type="NCBI Taxonomy" id="1284197"/>
    <lineage>
        <taxon>Eukaryota</taxon>
        <taxon>Fungi</taxon>
        <taxon>Dikarya</taxon>
        <taxon>Ascomycota</taxon>
        <taxon>Pezizomycotina</taxon>
        <taxon>Orbiliomycetes</taxon>
        <taxon>Orbiliales</taxon>
        <taxon>Orbiliaceae</taxon>
        <taxon>Dactylellina</taxon>
    </lineage>
</organism>